<dbReference type="InterPro" id="IPR000412">
    <property type="entry name" value="ABC_2_transport"/>
</dbReference>
<evidence type="ECO:0000256" key="2">
    <source>
        <dbReference type="ARBA" id="ARBA00022692"/>
    </source>
</evidence>
<keyword evidence="5" id="KW-0046">Antibiotic resistance</keyword>
<comment type="caution">
    <text evidence="8">The sequence shown here is derived from an EMBL/GenBank/DDBJ whole genome shotgun (WGS) entry which is preliminary data.</text>
</comment>
<gene>
    <name evidence="8" type="ORF">PHY01_13610</name>
</gene>
<dbReference type="PANTHER" id="PTHR43229:SF2">
    <property type="entry name" value="NODULATION PROTEIN J"/>
    <property type="match status" value="1"/>
</dbReference>
<dbReference type="Proteomes" id="UP000320338">
    <property type="component" value="Unassembled WGS sequence"/>
</dbReference>
<dbReference type="InterPro" id="IPR047817">
    <property type="entry name" value="ABC2_TM_bact-type"/>
</dbReference>
<evidence type="ECO:0000313" key="8">
    <source>
        <dbReference type="EMBL" id="GEC19078.1"/>
    </source>
</evidence>
<name>A0A4Y3WKP2_9PSEU</name>
<comment type="subcellular location">
    <subcellularLocation>
        <location evidence="6">Cell membrane</location>
        <topology evidence="6">Multi-pass membrane protein</topology>
    </subcellularLocation>
    <subcellularLocation>
        <location evidence="1">Membrane</location>
        <topology evidence="1">Multi-pass membrane protein</topology>
    </subcellularLocation>
</comment>
<dbReference type="RefSeq" id="WP_218030043.1">
    <property type="nucleotide sequence ID" value="NZ_BAAARZ010000051.1"/>
</dbReference>
<feature type="transmembrane region" description="Helical" evidence="6">
    <location>
        <begin position="175"/>
        <end position="196"/>
    </location>
</feature>
<organism evidence="8 9">
    <name type="scientific">Pseudonocardia hydrocarbonoxydans</name>
    <dbReference type="NCBI Taxonomy" id="76726"/>
    <lineage>
        <taxon>Bacteria</taxon>
        <taxon>Bacillati</taxon>
        <taxon>Actinomycetota</taxon>
        <taxon>Actinomycetes</taxon>
        <taxon>Pseudonocardiales</taxon>
        <taxon>Pseudonocardiaceae</taxon>
        <taxon>Pseudonocardia</taxon>
    </lineage>
</organism>
<reference evidence="8 9" key="1">
    <citation type="submission" date="2019-06" db="EMBL/GenBank/DDBJ databases">
        <title>Whole genome shotgun sequence of Pseudonocardia hydrocarbonoxydans NBRC 14498.</title>
        <authorList>
            <person name="Hosoyama A."/>
            <person name="Uohara A."/>
            <person name="Ohji S."/>
            <person name="Ichikawa N."/>
        </authorList>
    </citation>
    <scope>NUCLEOTIDE SEQUENCE [LARGE SCALE GENOMIC DNA]</scope>
    <source>
        <strain evidence="8 9">NBRC 14498</strain>
    </source>
</reference>
<dbReference type="GO" id="GO:0046677">
    <property type="term" value="P:response to antibiotic"/>
    <property type="evidence" value="ECO:0007669"/>
    <property type="project" value="UniProtKB-KW"/>
</dbReference>
<evidence type="ECO:0000256" key="3">
    <source>
        <dbReference type="ARBA" id="ARBA00022989"/>
    </source>
</evidence>
<keyword evidence="2 6" id="KW-0812">Transmembrane</keyword>
<keyword evidence="6" id="KW-0813">Transport</keyword>
<dbReference type="Pfam" id="PF01061">
    <property type="entry name" value="ABC2_membrane"/>
    <property type="match status" value="1"/>
</dbReference>
<evidence type="ECO:0000259" key="7">
    <source>
        <dbReference type="PROSITE" id="PS51012"/>
    </source>
</evidence>
<keyword evidence="4 6" id="KW-0472">Membrane</keyword>
<feature type="transmembrane region" description="Helical" evidence="6">
    <location>
        <begin position="100"/>
        <end position="126"/>
    </location>
</feature>
<dbReference type="PANTHER" id="PTHR43229">
    <property type="entry name" value="NODULATION PROTEIN J"/>
    <property type="match status" value="1"/>
</dbReference>
<feature type="domain" description="ABC transmembrane type-2" evidence="7">
    <location>
        <begin position="21"/>
        <end position="250"/>
    </location>
</feature>
<sequence>MITDSLTMLRRDITHSLRNPLITVSGLLVPVFFLLIFVGVFGGALGTALPGGLTYVDYLAPGILVMAIASGVASTAVGVSMDLTEGVIDRFRTMAIAQSAVLHGTAAGAVLRTLVSVALTLALALLLGFRPDAGPLGWLGALGLTVLLATAMTWLGVAFGLVGGSPGGANGFAQIGHFLPVLSSAFVPVGSVPAGMRWFVEHQPFTPINETMRGLLTGTPDAGTALLAVAWCVAIAVAGYAWSTWAFRRGPGRATTRTAAQILSG</sequence>
<dbReference type="InterPro" id="IPR051784">
    <property type="entry name" value="Nod_factor_ABC_transporter"/>
</dbReference>
<evidence type="ECO:0000313" key="9">
    <source>
        <dbReference type="Proteomes" id="UP000320338"/>
    </source>
</evidence>
<feature type="transmembrane region" description="Helical" evidence="6">
    <location>
        <begin position="222"/>
        <end position="243"/>
    </location>
</feature>
<evidence type="ECO:0000256" key="5">
    <source>
        <dbReference type="ARBA" id="ARBA00023251"/>
    </source>
</evidence>
<evidence type="ECO:0000256" key="6">
    <source>
        <dbReference type="RuleBase" id="RU361157"/>
    </source>
</evidence>
<keyword evidence="9" id="KW-1185">Reference proteome</keyword>
<evidence type="ECO:0000256" key="4">
    <source>
        <dbReference type="ARBA" id="ARBA00023136"/>
    </source>
</evidence>
<dbReference type="GO" id="GO:0043190">
    <property type="term" value="C:ATP-binding cassette (ABC) transporter complex"/>
    <property type="evidence" value="ECO:0007669"/>
    <property type="project" value="InterPro"/>
</dbReference>
<feature type="transmembrane region" description="Helical" evidence="6">
    <location>
        <begin position="21"/>
        <end position="46"/>
    </location>
</feature>
<protein>
    <recommendedName>
        <fullName evidence="6">Transport permease protein</fullName>
    </recommendedName>
</protein>
<dbReference type="PROSITE" id="PS51012">
    <property type="entry name" value="ABC_TM2"/>
    <property type="match status" value="1"/>
</dbReference>
<evidence type="ECO:0000256" key="1">
    <source>
        <dbReference type="ARBA" id="ARBA00004141"/>
    </source>
</evidence>
<dbReference type="GO" id="GO:0140359">
    <property type="term" value="F:ABC-type transporter activity"/>
    <property type="evidence" value="ECO:0007669"/>
    <property type="project" value="InterPro"/>
</dbReference>
<keyword evidence="6" id="KW-1003">Cell membrane</keyword>
<dbReference type="AlphaFoldDB" id="A0A4Y3WKP2"/>
<dbReference type="EMBL" id="BJNG01000013">
    <property type="protein sequence ID" value="GEC19078.1"/>
    <property type="molecule type" value="Genomic_DNA"/>
</dbReference>
<dbReference type="InterPro" id="IPR013525">
    <property type="entry name" value="ABC2_TM"/>
</dbReference>
<feature type="transmembrane region" description="Helical" evidence="6">
    <location>
        <begin position="138"/>
        <end position="163"/>
    </location>
</feature>
<feature type="transmembrane region" description="Helical" evidence="6">
    <location>
        <begin position="58"/>
        <end position="79"/>
    </location>
</feature>
<comment type="similarity">
    <text evidence="6">Belongs to the ABC-2 integral membrane protein family.</text>
</comment>
<accession>A0A4Y3WKP2</accession>
<dbReference type="PIRSF" id="PIRSF006648">
    <property type="entry name" value="DrrB"/>
    <property type="match status" value="1"/>
</dbReference>
<keyword evidence="3 6" id="KW-1133">Transmembrane helix</keyword>
<proteinExistence type="inferred from homology"/>